<keyword evidence="3" id="KW-1185">Reference proteome</keyword>
<gene>
    <name evidence="2" type="ORF">DILT_LOCUS4629</name>
</gene>
<evidence type="ECO:0000313" key="2">
    <source>
        <dbReference type="EMBL" id="VDN08798.1"/>
    </source>
</evidence>
<dbReference type="AlphaFoldDB" id="A0A3P7LFS1"/>
<reference evidence="2 3" key="1">
    <citation type="submission" date="2018-11" db="EMBL/GenBank/DDBJ databases">
        <authorList>
            <consortium name="Pathogen Informatics"/>
        </authorList>
    </citation>
    <scope>NUCLEOTIDE SEQUENCE [LARGE SCALE GENOMIC DNA]</scope>
</reference>
<evidence type="ECO:0000256" key="1">
    <source>
        <dbReference type="SAM" id="MobiDB-lite"/>
    </source>
</evidence>
<feature type="compositionally biased region" description="Acidic residues" evidence="1">
    <location>
        <begin position="262"/>
        <end position="276"/>
    </location>
</feature>
<dbReference type="Proteomes" id="UP000281553">
    <property type="component" value="Unassembled WGS sequence"/>
</dbReference>
<sequence length="373" mass="41803">MEVGNISYREMRSLIKADWTEFCLFKPIINLKTIGLITQALAVLHLFAFGRRPAAHPVPTNGPVEPINVPKGSTTRSSEAAQAKAHHWGDYRARLEIAVAEVLEKAEHLQTLQNMQRQKDLDHPPGAPTATDLQPSSLKATQATKQAIANNAVGEFRKLKQQSMRKDRQNVSMDVLDSYDCLSDSSTAAILRADRELNIAVRRVLCPALELLIEHGLRAQSGSSTLGANLTSDDAGILAKWGLGCFSRRPAHAPHDYAQDSSPDEDEDEVLSDGYEDQGKRKRHVQRPRKKSSVTAWSIFLKYYVMKVRCSCPNIYPSPSFTSVVVLARCSQIRKKVCFRTTGSITEIRFFSWSQVQVWTFYYLLLPMVYASH</sequence>
<protein>
    <submittedName>
        <fullName evidence="2">Uncharacterized protein</fullName>
    </submittedName>
</protein>
<proteinExistence type="predicted"/>
<evidence type="ECO:0000313" key="3">
    <source>
        <dbReference type="Proteomes" id="UP000281553"/>
    </source>
</evidence>
<organism evidence="2 3">
    <name type="scientific">Dibothriocephalus latus</name>
    <name type="common">Fish tapeworm</name>
    <name type="synonym">Diphyllobothrium latum</name>
    <dbReference type="NCBI Taxonomy" id="60516"/>
    <lineage>
        <taxon>Eukaryota</taxon>
        <taxon>Metazoa</taxon>
        <taxon>Spiralia</taxon>
        <taxon>Lophotrochozoa</taxon>
        <taxon>Platyhelminthes</taxon>
        <taxon>Cestoda</taxon>
        <taxon>Eucestoda</taxon>
        <taxon>Diphyllobothriidea</taxon>
        <taxon>Diphyllobothriidae</taxon>
        <taxon>Dibothriocephalus</taxon>
    </lineage>
</organism>
<dbReference type="EMBL" id="UYRU01045816">
    <property type="protein sequence ID" value="VDN08798.1"/>
    <property type="molecule type" value="Genomic_DNA"/>
</dbReference>
<feature type="region of interest" description="Disordered" evidence="1">
    <location>
        <begin position="116"/>
        <end position="139"/>
    </location>
</feature>
<feature type="region of interest" description="Disordered" evidence="1">
    <location>
        <begin position="254"/>
        <end position="287"/>
    </location>
</feature>
<accession>A0A3P7LFS1</accession>
<dbReference type="OrthoDB" id="10068328at2759"/>
<name>A0A3P7LFS1_DIBLA</name>